<dbReference type="OrthoDB" id="9799278at2"/>
<protein>
    <submittedName>
        <fullName evidence="2">Polysaccharide pyruvyl transferase</fullName>
    </submittedName>
</protein>
<dbReference type="Proteomes" id="UP000324781">
    <property type="component" value="Unassembled WGS sequence"/>
</dbReference>
<dbReference type="AlphaFoldDB" id="A0A1M6EBF3"/>
<name>A0A1M6EBF3_9FIRM</name>
<reference evidence="2 3" key="1">
    <citation type="submission" date="2016-11" db="EMBL/GenBank/DDBJ databases">
        <authorList>
            <person name="Varghese N."/>
            <person name="Submissions S."/>
        </authorList>
    </citation>
    <scope>NUCLEOTIDE SEQUENCE [LARGE SCALE GENOMIC DNA]</scope>
    <source>
        <strain evidence="2 3">DSM 19027</strain>
    </source>
</reference>
<accession>A0A1M6EBF3</accession>
<proteinExistence type="predicted"/>
<evidence type="ECO:0000313" key="2">
    <source>
        <dbReference type="EMBL" id="SHI82802.1"/>
    </source>
</evidence>
<dbReference type="EMBL" id="FQZP01000011">
    <property type="protein sequence ID" value="SHI82802.1"/>
    <property type="molecule type" value="Genomic_DNA"/>
</dbReference>
<keyword evidence="3" id="KW-1185">Reference proteome</keyword>
<evidence type="ECO:0000313" key="3">
    <source>
        <dbReference type="Proteomes" id="UP000324781"/>
    </source>
</evidence>
<dbReference type="InterPro" id="IPR007345">
    <property type="entry name" value="Polysacch_pyruvyl_Trfase"/>
</dbReference>
<evidence type="ECO:0000259" key="1">
    <source>
        <dbReference type="Pfam" id="PF04230"/>
    </source>
</evidence>
<organism evidence="2 3">
    <name type="scientific">Thermoclostridium caenicola</name>
    <dbReference type="NCBI Taxonomy" id="659425"/>
    <lineage>
        <taxon>Bacteria</taxon>
        <taxon>Bacillati</taxon>
        <taxon>Bacillota</taxon>
        <taxon>Clostridia</taxon>
        <taxon>Eubacteriales</taxon>
        <taxon>Oscillospiraceae</taxon>
        <taxon>Thermoclostridium</taxon>
    </lineage>
</organism>
<feature type="domain" description="Polysaccharide pyruvyl transferase" evidence="1">
    <location>
        <begin position="14"/>
        <end position="307"/>
    </location>
</feature>
<dbReference type="Pfam" id="PF04230">
    <property type="entry name" value="PS_pyruv_trans"/>
    <property type="match status" value="1"/>
</dbReference>
<keyword evidence="2" id="KW-0808">Transferase</keyword>
<dbReference type="GO" id="GO:0016740">
    <property type="term" value="F:transferase activity"/>
    <property type="evidence" value="ECO:0007669"/>
    <property type="project" value="UniProtKB-KW"/>
</dbReference>
<dbReference type="RefSeq" id="WP_149678254.1">
    <property type="nucleotide sequence ID" value="NZ_FQZP01000011.1"/>
</dbReference>
<gene>
    <name evidence="2" type="ORF">SAMN05444373_101149</name>
</gene>
<sequence length="374" mass="42455">MMKIGLITFHYAHHYGAQLQAYALQKAVEKLGHACEIIDYVRPDTIEGSSLFKRSLAPGAILANMHTLLHLPSFRRRHERFNSFVREHMKLSPKRYTRLDELLADPPVYDCYLCGSDQIWNPLIFTPKGLDPAFFMPFAGEKKRIAYGPSFGISVIPEPYTASLKEYLSGFSALSARESRGSEIIRELTGRDAEVVLDPTMLLEQDDWLEVCCKERQKTPYILCYFVSDPAPFTETIQKLSKALDLPVVMLCGSRKPIPGAIRRVYDAGPKEFLGLIRDSAFVCTNSFHGMVFSILFRKAFYCFESHRPNPEQSVNSRLHSLLNKLELSDRLLSGGKAQDGINLSESEIDYRRVMEKLEQEREKSLGYLKGALG</sequence>